<dbReference type="SUPFAM" id="SSF52980">
    <property type="entry name" value="Restriction endonuclease-like"/>
    <property type="match status" value="1"/>
</dbReference>
<dbReference type="AlphaFoldDB" id="A0A075FSX3"/>
<evidence type="ECO:0000313" key="1">
    <source>
        <dbReference type="EMBL" id="AIE92737.1"/>
    </source>
</evidence>
<name>A0A075FSX3_9ARCH</name>
<sequence>MRSKSLLKTRLQFQNQKSISKNLENRKIARTRRQRGYQWEDTLVKRFNKMDQWKAFRLGSPSVALPDLLCVNNHDSKIFTIEAKSGTSTSLTVPFDQILRCMSWTDNFTIYNVRNVIFAFKFLSKKRIGKGEYEKRELREYYKIWNNKIKPINIVCKYDGTVYGLKDGKKVKTNLEDYEMPFKSKHQKFSIMD</sequence>
<dbReference type="InterPro" id="IPR011335">
    <property type="entry name" value="Restrct_endonuc-II-like"/>
</dbReference>
<accession>A0A075FSX3</accession>
<organism evidence="1">
    <name type="scientific">uncultured marine thaumarchaeote AD1000_26_G12</name>
    <dbReference type="NCBI Taxonomy" id="1455904"/>
    <lineage>
        <taxon>Archaea</taxon>
        <taxon>Nitrososphaerota</taxon>
        <taxon>environmental samples</taxon>
    </lineage>
</organism>
<reference evidence="1" key="1">
    <citation type="journal article" date="2014" name="Genome Biol. Evol.">
        <title>Pangenome evidence for extensive interdomain horizontal transfer affecting lineage core and shell genes in uncultured planktonic thaumarchaeota and euryarchaeota.</title>
        <authorList>
            <person name="Deschamps P."/>
            <person name="Zivanovic Y."/>
            <person name="Moreira D."/>
            <person name="Rodriguez-Valera F."/>
            <person name="Lopez-Garcia P."/>
        </authorList>
    </citation>
    <scope>NUCLEOTIDE SEQUENCE</scope>
</reference>
<dbReference type="InterPro" id="IPR011856">
    <property type="entry name" value="tRNA_endonuc-like_dom_sf"/>
</dbReference>
<dbReference type="Gene3D" id="3.40.1350.10">
    <property type="match status" value="1"/>
</dbReference>
<dbReference type="EMBL" id="KF900375">
    <property type="protein sequence ID" value="AIE92737.1"/>
    <property type="molecule type" value="Genomic_DNA"/>
</dbReference>
<protein>
    <submittedName>
        <fullName evidence="1">Resolvase, Holliday junction-type</fullName>
    </submittedName>
</protein>
<proteinExistence type="predicted"/>
<dbReference type="GO" id="GO:0003676">
    <property type="term" value="F:nucleic acid binding"/>
    <property type="evidence" value="ECO:0007669"/>
    <property type="project" value="InterPro"/>
</dbReference>